<dbReference type="InterPro" id="IPR010635">
    <property type="entry name" value="Heparan_SO4-6-sulfoTrfase"/>
</dbReference>
<protein>
    <submittedName>
        <fullName evidence="7">Sulfotransferase family protein</fullName>
    </submittedName>
</protein>
<evidence type="ECO:0000256" key="2">
    <source>
        <dbReference type="ARBA" id="ARBA00022679"/>
    </source>
</evidence>
<evidence type="ECO:0000256" key="3">
    <source>
        <dbReference type="ARBA" id="ARBA00022692"/>
    </source>
</evidence>
<dbReference type="PANTHER" id="PTHR12812">
    <property type="entry name" value="HEPARAN SULFATE 6-O-SULFOTRANSFERASE 3"/>
    <property type="match status" value="1"/>
</dbReference>
<dbReference type="InterPro" id="IPR027417">
    <property type="entry name" value="P-loop_NTPase"/>
</dbReference>
<reference evidence="7 8" key="1">
    <citation type="submission" date="2019-03" db="EMBL/GenBank/DDBJ databases">
        <title>Genomic Encyclopedia of Archaeal and Bacterial Type Strains, Phase II (KMG-II): from individual species to whole genera.</title>
        <authorList>
            <person name="Goeker M."/>
        </authorList>
    </citation>
    <scope>NUCLEOTIDE SEQUENCE [LARGE SCALE GENOMIC DNA]</scope>
    <source>
        <strain evidence="7 8">DSM 27697</strain>
    </source>
</reference>
<keyword evidence="8" id="KW-1185">Reference proteome</keyword>
<keyword evidence="4" id="KW-1133">Transmembrane helix</keyword>
<sequence length="380" mass="43410">MLGNVNKWQKFVIKRFIKWPKKDISVRKSLSGITTELSCERKRTELDLDVKLPMAEDMGEAKNTKALFFVHIPKTAGTSFRKAAEEYFSFESVCYDYSLDSAETSDLVRKFIYEEKDYLGLNTALSETEILFISGHVPAKKYVHLLGASQLVTFLRDPVQRVLSEYNHFLRHKNYEGDLPSFYRKPQFINRHSKMLHGLPIEALGFIGLTEDYDVSLSQLNALFGTAFQRRKLNQGREAKDKAYEVPDDQLKEMQELNAVDIALYQKVVELYKQRYALFVKGLPYVHGTIQQLNSKVIKGWAWYAQGERAVTIEVLVDDKKVADLVANDLCPGLLHLSPPRNGYIGFHYRFSKPLGAGVNVSVRVSETEQVLGQQEVVVV</sequence>
<keyword evidence="6" id="KW-0325">Glycoprotein</keyword>
<dbReference type="Proteomes" id="UP000294546">
    <property type="component" value="Unassembled WGS sequence"/>
</dbReference>
<name>A0A4R1GGS1_9GAMM</name>
<keyword evidence="3" id="KW-0812">Transmembrane</keyword>
<dbReference type="SUPFAM" id="SSF52540">
    <property type="entry name" value="P-loop containing nucleoside triphosphate hydrolases"/>
    <property type="match status" value="1"/>
</dbReference>
<comment type="subcellular location">
    <subcellularLocation>
        <location evidence="1">Membrane</location>
        <topology evidence="1">Single-pass membrane protein</topology>
    </subcellularLocation>
</comment>
<evidence type="ECO:0000256" key="4">
    <source>
        <dbReference type="ARBA" id="ARBA00022989"/>
    </source>
</evidence>
<dbReference type="RefSeq" id="WP_132291558.1">
    <property type="nucleotide sequence ID" value="NZ_SMFU01000008.1"/>
</dbReference>
<keyword evidence="5" id="KW-0472">Membrane</keyword>
<evidence type="ECO:0000313" key="8">
    <source>
        <dbReference type="Proteomes" id="UP000294546"/>
    </source>
</evidence>
<dbReference type="Gene3D" id="3.40.50.300">
    <property type="entry name" value="P-loop containing nucleotide triphosphate hydrolases"/>
    <property type="match status" value="2"/>
</dbReference>
<dbReference type="Pfam" id="PF03567">
    <property type="entry name" value="Sulfotransfer_2"/>
    <property type="match status" value="1"/>
</dbReference>
<accession>A0A4R1GGS1</accession>
<dbReference type="InterPro" id="IPR005331">
    <property type="entry name" value="Sulfotransferase"/>
</dbReference>
<dbReference type="EMBL" id="SMFU01000008">
    <property type="protein sequence ID" value="TCK07258.1"/>
    <property type="molecule type" value="Genomic_DNA"/>
</dbReference>
<dbReference type="OrthoDB" id="7981249at2"/>
<evidence type="ECO:0000256" key="1">
    <source>
        <dbReference type="ARBA" id="ARBA00004167"/>
    </source>
</evidence>
<evidence type="ECO:0000256" key="6">
    <source>
        <dbReference type="ARBA" id="ARBA00023180"/>
    </source>
</evidence>
<gene>
    <name evidence="7" type="ORF">CLV83_2119</name>
</gene>
<organism evidence="7 8">
    <name type="scientific">Marinobacterium mangrovicola</name>
    <dbReference type="NCBI Taxonomy" id="1476959"/>
    <lineage>
        <taxon>Bacteria</taxon>
        <taxon>Pseudomonadati</taxon>
        <taxon>Pseudomonadota</taxon>
        <taxon>Gammaproteobacteria</taxon>
        <taxon>Oceanospirillales</taxon>
        <taxon>Oceanospirillaceae</taxon>
        <taxon>Marinobacterium</taxon>
    </lineage>
</organism>
<dbReference type="GO" id="GO:0017095">
    <property type="term" value="F:heparan sulfate 6-sulfotransferase activity"/>
    <property type="evidence" value="ECO:0007669"/>
    <property type="project" value="TreeGrafter"/>
</dbReference>
<comment type="caution">
    <text evidence="7">The sequence shown here is derived from an EMBL/GenBank/DDBJ whole genome shotgun (WGS) entry which is preliminary data.</text>
</comment>
<proteinExistence type="predicted"/>
<keyword evidence="2 7" id="KW-0808">Transferase</keyword>
<dbReference type="AlphaFoldDB" id="A0A4R1GGS1"/>
<dbReference type="PANTHER" id="PTHR12812:SF0">
    <property type="entry name" value="HEPARAN-SULFATE 6-O-SULFOTRANSFERASE"/>
    <property type="match status" value="1"/>
</dbReference>
<evidence type="ECO:0000256" key="5">
    <source>
        <dbReference type="ARBA" id="ARBA00023136"/>
    </source>
</evidence>
<dbReference type="GO" id="GO:0016020">
    <property type="term" value="C:membrane"/>
    <property type="evidence" value="ECO:0007669"/>
    <property type="project" value="UniProtKB-SubCell"/>
</dbReference>
<evidence type="ECO:0000313" key="7">
    <source>
        <dbReference type="EMBL" id="TCK07258.1"/>
    </source>
</evidence>